<name>A0ABS0AV32_9GAMM</name>
<feature type="transmembrane region" description="Helical" evidence="1">
    <location>
        <begin position="115"/>
        <end position="132"/>
    </location>
</feature>
<evidence type="ECO:0000259" key="2">
    <source>
        <dbReference type="Pfam" id="PF13185"/>
    </source>
</evidence>
<evidence type="ECO:0000313" key="3">
    <source>
        <dbReference type="EMBL" id="MBF5058009.1"/>
    </source>
</evidence>
<evidence type="ECO:0000256" key="1">
    <source>
        <dbReference type="SAM" id="Phobius"/>
    </source>
</evidence>
<dbReference type="Proteomes" id="UP000662703">
    <property type="component" value="Unassembled WGS sequence"/>
</dbReference>
<feature type="transmembrane region" description="Helical" evidence="1">
    <location>
        <begin position="191"/>
        <end position="210"/>
    </location>
</feature>
<keyword evidence="1" id="KW-0812">Transmembrane</keyword>
<dbReference type="InterPro" id="IPR029016">
    <property type="entry name" value="GAF-like_dom_sf"/>
</dbReference>
<dbReference type="EMBL" id="ARXX01000070">
    <property type="protein sequence ID" value="MBF5058009.1"/>
    <property type="molecule type" value="Genomic_DNA"/>
</dbReference>
<feature type="domain" description="GAF" evidence="2">
    <location>
        <begin position="263"/>
        <end position="392"/>
    </location>
</feature>
<dbReference type="Gene3D" id="3.30.450.40">
    <property type="match status" value="1"/>
</dbReference>
<keyword evidence="1" id="KW-1133">Transmembrane helix</keyword>
<evidence type="ECO:0000313" key="4">
    <source>
        <dbReference type="Proteomes" id="UP000662703"/>
    </source>
</evidence>
<feature type="transmembrane region" description="Helical" evidence="1">
    <location>
        <begin position="58"/>
        <end position="76"/>
    </location>
</feature>
<feature type="transmembrane region" description="Helical" evidence="1">
    <location>
        <begin position="82"/>
        <end position="103"/>
    </location>
</feature>
<dbReference type="InterPro" id="IPR003018">
    <property type="entry name" value="GAF"/>
</dbReference>
<reference evidence="3 4" key="1">
    <citation type="submission" date="2012-09" db="EMBL/GenBank/DDBJ databases">
        <title>Genome Sequence of alkane-degrading Bacterium Alcanivorax sp. 521-1.</title>
        <authorList>
            <person name="Lai Q."/>
            <person name="Shao Z."/>
        </authorList>
    </citation>
    <scope>NUCLEOTIDE SEQUENCE [LARGE SCALE GENOMIC DNA]</scope>
    <source>
        <strain evidence="3 4">521-1</strain>
    </source>
</reference>
<organism evidence="3 4">
    <name type="scientific">Alloalcanivorax profundimaris</name>
    <dbReference type="NCBI Taxonomy" id="2735259"/>
    <lineage>
        <taxon>Bacteria</taxon>
        <taxon>Pseudomonadati</taxon>
        <taxon>Pseudomonadota</taxon>
        <taxon>Gammaproteobacteria</taxon>
        <taxon>Oceanospirillales</taxon>
        <taxon>Alcanivoracaceae</taxon>
        <taxon>Alloalcanivorax</taxon>
    </lineage>
</organism>
<dbReference type="RefSeq" id="WP_194866096.1">
    <property type="nucleotide sequence ID" value="NZ_ARXX01000070.1"/>
</dbReference>
<sequence>MSGSTSNGSTSKPTVDARQERDLKRALATLWVRFPGSLEDAYIVHALRRARKLIGRSLYVLIVLFLAVTLPVLVFVDDSYLASWRLYGFWPIAGALALLFLAVKVDALNRFMSTLIGMALMISLAGTLLGAIKLAGTFLGQVAAFETVYVLIIGFSILRLPPTRTLFWCLGSLVLALTLALVLGWSVDPAALLLFYGFPLVVCALNGYMLDASARHSYANTLLLNRESDRLRQWRDNADREARRQALLNDFMAHIAGNPRVAVLLDQALAFMIEHGPAMAGAAYRVDDDGLHREAARGLNAEARREGRVERDGLLAGALDAEGAVTVCHDVPAGYLDLETGQSVIRPGHLLFLTIRQGDEALGVVELASLEPFDQDARTLLEALAAPLAYALVAAMGREDYIRRHRQAG</sequence>
<dbReference type="GO" id="GO:0016301">
    <property type="term" value="F:kinase activity"/>
    <property type="evidence" value="ECO:0007669"/>
    <property type="project" value="UniProtKB-KW"/>
</dbReference>
<gene>
    <name evidence="3" type="ORF">Y5W_03303</name>
</gene>
<keyword evidence="1" id="KW-0472">Membrane</keyword>
<keyword evidence="4" id="KW-1185">Reference proteome</keyword>
<protein>
    <submittedName>
        <fullName evidence="3">Sensor histidine kinase/response regulator</fullName>
    </submittedName>
</protein>
<keyword evidence="3" id="KW-0808">Transferase</keyword>
<comment type="caution">
    <text evidence="3">The sequence shown here is derived from an EMBL/GenBank/DDBJ whole genome shotgun (WGS) entry which is preliminary data.</text>
</comment>
<dbReference type="Pfam" id="PF13185">
    <property type="entry name" value="GAF_2"/>
    <property type="match status" value="1"/>
</dbReference>
<feature type="transmembrane region" description="Helical" evidence="1">
    <location>
        <begin position="165"/>
        <end position="185"/>
    </location>
</feature>
<feature type="transmembrane region" description="Helical" evidence="1">
    <location>
        <begin position="138"/>
        <end position="158"/>
    </location>
</feature>
<keyword evidence="3" id="KW-0418">Kinase</keyword>
<proteinExistence type="predicted"/>
<accession>A0ABS0AV32</accession>
<dbReference type="SUPFAM" id="SSF55781">
    <property type="entry name" value="GAF domain-like"/>
    <property type="match status" value="1"/>
</dbReference>